<keyword evidence="1" id="KW-0547">Nucleotide-binding</keyword>
<feature type="compositionally biased region" description="Acidic residues" evidence="3">
    <location>
        <begin position="625"/>
        <end position="637"/>
    </location>
</feature>
<keyword evidence="2" id="KW-0067">ATP-binding</keyword>
<evidence type="ECO:0000313" key="5">
    <source>
        <dbReference type="Proteomes" id="UP000237631"/>
    </source>
</evidence>
<dbReference type="Gene3D" id="3.90.640.10">
    <property type="entry name" value="Actin, Chain A, domain 4"/>
    <property type="match status" value="1"/>
</dbReference>
<feature type="region of interest" description="Disordered" evidence="3">
    <location>
        <begin position="620"/>
        <end position="677"/>
    </location>
</feature>
<evidence type="ECO:0000256" key="1">
    <source>
        <dbReference type="ARBA" id="ARBA00022741"/>
    </source>
</evidence>
<dbReference type="SUPFAM" id="SSF53067">
    <property type="entry name" value="Actin-like ATPase domain"/>
    <property type="match status" value="2"/>
</dbReference>
<dbReference type="Gene3D" id="3.30.420.40">
    <property type="match status" value="2"/>
</dbReference>
<dbReference type="PANTHER" id="PTHR14187:SF5">
    <property type="entry name" value="HEAT SHOCK 70 KDA PROTEIN 12A"/>
    <property type="match status" value="1"/>
</dbReference>
<dbReference type="InterPro" id="IPR013126">
    <property type="entry name" value="Hsp_70_fam"/>
</dbReference>
<proteinExistence type="predicted"/>
<reference evidence="5" key="1">
    <citation type="journal article" date="2017" name="bioRxiv">
        <title>Conservation of a gene cluster reveals novel cercosporin biosynthetic mechanisms and extends production to the genus Colletotrichum.</title>
        <authorList>
            <person name="de Jonge R."/>
            <person name="Ebert M.K."/>
            <person name="Huitt-Roehl C.R."/>
            <person name="Pal P."/>
            <person name="Suttle J.C."/>
            <person name="Spanner R.E."/>
            <person name="Neubauer J.D."/>
            <person name="Jurick W.M.II."/>
            <person name="Stott K.A."/>
            <person name="Secor G.A."/>
            <person name="Thomma B.P.H.J."/>
            <person name="Van de Peer Y."/>
            <person name="Townsend C.A."/>
            <person name="Bolton M.D."/>
        </authorList>
    </citation>
    <scope>NUCLEOTIDE SEQUENCE [LARGE SCALE GENOMIC DNA]</scope>
    <source>
        <strain evidence="5">CBS538.71</strain>
    </source>
</reference>
<name>A0A2S6BRQ3_9PEZI</name>
<evidence type="ECO:0000313" key="4">
    <source>
        <dbReference type="EMBL" id="PPJ50151.1"/>
    </source>
</evidence>
<feature type="compositionally biased region" description="Polar residues" evidence="3">
    <location>
        <begin position="641"/>
        <end position="654"/>
    </location>
</feature>
<protein>
    <submittedName>
        <fullName evidence="4">Uncharacterized protein</fullName>
    </submittedName>
</protein>
<comment type="caution">
    <text evidence="4">The sequence shown here is derived from an EMBL/GenBank/DDBJ whole genome shotgun (WGS) entry which is preliminary data.</text>
</comment>
<dbReference type="GO" id="GO:0005524">
    <property type="term" value="F:ATP binding"/>
    <property type="evidence" value="ECO:0007669"/>
    <property type="project" value="UniProtKB-KW"/>
</dbReference>
<dbReference type="InterPro" id="IPR043129">
    <property type="entry name" value="ATPase_NBD"/>
</dbReference>
<dbReference type="GO" id="GO:0140662">
    <property type="term" value="F:ATP-dependent protein folding chaperone"/>
    <property type="evidence" value="ECO:0007669"/>
    <property type="project" value="InterPro"/>
</dbReference>
<dbReference type="OrthoDB" id="3630997at2759"/>
<gene>
    <name evidence="4" type="ORF">CBER1_04842</name>
</gene>
<keyword evidence="5" id="KW-1185">Reference proteome</keyword>
<dbReference type="Proteomes" id="UP000237631">
    <property type="component" value="Unassembled WGS sequence"/>
</dbReference>
<accession>A0A2S6BRQ3</accession>
<dbReference type="CDD" id="cd10170">
    <property type="entry name" value="ASKHA_NBD_HSP70"/>
    <property type="match status" value="1"/>
</dbReference>
<evidence type="ECO:0000256" key="3">
    <source>
        <dbReference type="SAM" id="MobiDB-lite"/>
    </source>
</evidence>
<organism evidence="4 5">
    <name type="scientific">Cercospora berteroae</name>
    <dbReference type="NCBI Taxonomy" id="357750"/>
    <lineage>
        <taxon>Eukaryota</taxon>
        <taxon>Fungi</taxon>
        <taxon>Dikarya</taxon>
        <taxon>Ascomycota</taxon>
        <taxon>Pezizomycotina</taxon>
        <taxon>Dothideomycetes</taxon>
        <taxon>Dothideomycetidae</taxon>
        <taxon>Mycosphaerellales</taxon>
        <taxon>Mycosphaerellaceae</taxon>
        <taxon>Cercospora</taxon>
    </lineage>
</organism>
<dbReference type="Pfam" id="PF00012">
    <property type="entry name" value="HSP70"/>
    <property type="match status" value="1"/>
</dbReference>
<sequence length="766" mass="85477">MAGVFSTIARGAKQLFIACDYGTSSMTFAYRFHDPACTHRPSVADIRDVPFNGESASPQLLAFKNGKTIFGHKVEELLLARDDTGMPKLARDDVVSFLKVGIYPNLEAEALSKEIAGQLERLRDFFGLPEDTDAHVIKVRVLAAHLREAYKYVLDQIACDLKSQLQHGNSGELDVRDANIKFFFSVPGMWTPATNWCITEAAELAGLSNVTLISEPYAAAAYFLDDMIIQNRSKVFSKGARILFIDAGGGTSDVVTFELVDDSTSGATTKMVAVGMADGRLCGSEFVTLHFLDWLDRKIETDCENFPGGKATLLADMGLSVAEFKDRATKVFTCLKHKYHTRNHEPYVVHIDGKRGAKRRTISVDIECDQPGCDHSTCDQMEEFFTPVLNQNFDMIRKCLEDNDQIEAIIAMGGFAKSQHFISRLKAEFGGVQRLRGARADVKPVDFSKIHIQDGNETMIGFNHPVARGALLRHHEVAHRDLPTQDCFMVTEDAPWDPEQHGPRDNHTIVKGEANPNEDWVKGLSKTIMPAGRRDVENAIWHVRHVGKSDTDQHLQIYWAAQAVKDGTPIFRKEDGEAKGQTVPGIMPCGIPICYPLPNMHELAKQYRKSLKLQRPQHILRGQADETDEDDDTEDTEFGASKTSSKRTPSNDQFSEPPKRRKTDQLRRAPAQKPRSCGNCGHEMVPTFERSWADDICENCDAQAFYAIMIRVIVQYSGAEILLTVQMAKPGHFEAVADGLHIGPEDVIELYRKSFLDNNFNPNALT</sequence>
<dbReference type="STRING" id="357750.A0A2S6BRQ3"/>
<dbReference type="AlphaFoldDB" id="A0A2S6BRQ3"/>
<dbReference type="EMBL" id="PNEN01001792">
    <property type="protein sequence ID" value="PPJ50151.1"/>
    <property type="molecule type" value="Genomic_DNA"/>
</dbReference>
<evidence type="ECO:0000256" key="2">
    <source>
        <dbReference type="ARBA" id="ARBA00022840"/>
    </source>
</evidence>
<dbReference type="PANTHER" id="PTHR14187">
    <property type="entry name" value="ALPHA KINASE/ELONGATION FACTOR 2 KINASE"/>
    <property type="match status" value="1"/>
</dbReference>